<feature type="transmembrane region" description="Helical" evidence="5">
    <location>
        <begin position="148"/>
        <end position="173"/>
    </location>
</feature>
<accession>A0A1W0XEZ5</accession>
<feature type="transmembrane region" description="Helical" evidence="5">
    <location>
        <begin position="21"/>
        <end position="42"/>
    </location>
</feature>
<dbReference type="AlphaFoldDB" id="A0A1W0XEZ5"/>
<keyword evidence="7" id="KW-0675">Receptor</keyword>
<comment type="subcellular location">
    <subcellularLocation>
        <location evidence="1">Membrane</location>
        <topology evidence="1">Multi-pass membrane protein</topology>
    </subcellularLocation>
</comment>
<dbReference type="InterPro" id="IPR011701">
    <property type="entry name" value="MFS"/>
</dbReference>
<evidence type="ECO:0000256" key="5">
    <source>
        <dbReference type="SAM" id="Phobius"/>
    </source>
</evidence>
<keyword evidence="8" id="KW-1185">Reference proteome</keyword>
<evidence type="ECO:0000259" key="6">
    <source>
        <dbReference type="PROSITE" id="PS50850"/>
    </source>
</evidence>
<organism evidence="7 8">
    <name type="scientific">Hypsibius exemplaris</name>
    <name type="common">Freshwater tardigrade</name>
    <dbReference type="NCBI Taxonomy" id="2072580"/>
    <lineage>
        <taxon>Eukaryota</taxon>
        <taxon>Metazoa</taxon>
        <taxon>Ecdysozoa</taxon>
        <taxon>Tardigrada</taxon>
        <taxon>Eutardigrada</taxon>
        <taxon>Parachela</taxon>
        <taxon>Hypsibioidea</taxon>
        <taxon>Hypsibiidae</taxon>
        <taxon>Hypsibius</taxon>
    </lineage>
</organism>
<dbReference type="InterPro" id="IPR020846">
    <property type="entry name" value="MFS_dom"/>
</dbReference>
<keyword evidence="3 5" id="KW-1133">Transmembrane helix</keyword>
<dbReference type="EMBL" id="MTYJ01000001">
    <property type="protein sequence ID" value="OQV26043.1"/>
    <property type="molecule type" value="Genomic_DNA"/>
</dbReference>
<comment type="caution">
    <text evidence="7">The sequence shown here is derived from an EMBL/GenBank/DDBJ whole genome shotgun (WGS) entry which is preliminary data.</text>
</comment>
<keyword evidence="2 5" id="KW-0812">Transmembrane</keyword>
<feature type="transmembrane region" description="Helical" evidence="5">
    <location>
        <begin position="294"/>
        <end position="316"/>
    </location>
</feature>
<evidence type="ECO:0000256" key="1">
    <source>
        <dbReference type="ARBA" id="ARBA00004141"/>
    </source>
</evidence>
<feature type="transmembrane region" description="Helical" evidence="5">
    <location>
        <begin position="116"/>
        <end position="136"/>
    </location>
</feature>
<feature type="transmembrane region" description="Helical" evidence="5">
    <location>
        <begin position="261"/>
        <end position="288"/>
    </location>
</feature>
<feature type="domain" description="Major facilitator superfamily (MFS) profile" evidence="6">
    <location>
        <begin position="1"/>
        <end position="443"/>
    </location>
</feature>
<feature type="transmembrane region" description="Helical" evidence="5">
    <location>
        <begin position="202"/>
        <end position="222"/>
    </location>
</feature>
<feature type="transmembrane region" description="Helical" evidence="5">
    <location>
        <begin position="392"/>
        <end position="412"/>
    </location>
</feature>
<feature type="transmembrane region" description="Helical" evidence="5">
    <location>
        <begin position="418"/>
        <end position="438"/>
    </location>
</feature>
<dbReference type="InterPro" id="IPR036259">
    <property type="entry name" value="MFS_trans_sf"/>
</dbReference>
<evidence type="ECO:0000256" key="3">
    <source>
        <dbReference type="ARBA" id="ARBA00022989"/>
    </source>
</evidence>
<dbReference type="InterPro" id="IPR049680">
    <property type="entry name" value="FLVCR1-2_SLC49-like"/>
</dbReference>
<feature type="transmembrane region" description="Helical" evidence="5">
    <location>
        <begin position="328"/>
        <end position="347"/>
    </location>
</feature>
<protein>
    <submittedName>
        <fullName evidence="7">Feline leukemia virus subgroup C receptor-related protein 1</fullName>
    </submittedName>
</protein>
<dbReference type="Proteomes" id="UP000192578">
    <property type="component" value="Unassembled WGS sequence"/>
</dbReference>
<evidence type="ECO:0000256" key="2">
    <source>
        <dbReference type="ARBA" id="ARBA00022692"/>
    </source>
</evidence>
<dbReference type="GO" id="GO:0097037">
    <property type="term" value="P:heme export"/>
    <property type="evidence" value="ECO:0007669"/>
    <property type="project" value="TreeGrafter"/>
</dbReference>
<dbReference type="PROSITE" id="PS50850">
    <property type="entry name" value="MFS"/>
    <property type="match status" value="1"/>
</dbReference>
<dbReference type="GO" id="GO:0020037">
    <property type="term" value="F:heme binding"/>
    <property type="evidence" value="ECO:0007669"/>
    <property type="project" value="TreeGrafter"/>
</dbReference>
<dbReference type="PANTHER" id="PTHR10924:SF4">
    <property type="entry name" value="GH15861P"/>
    <property type="match status" value="1"/>
</dbReference>
<dbReference type="Gene3D" id="1.20.1250.20">
    <property type="entry name" value="MFS general substrate transporter like domains"/>
    <property type="match status" value="1"/>
</dbReference>
<reference evidence="8" key="1">
    <citation type="submission" date="2017-01" db="EMBL/GenBank/DDBJ databases">
        <title>Comparative genomics of anhydrobiosis in the tardigrade Hypsibius dujardini.</title>
        <authorList>
            <person name="Yoshida Y."/>
            <person name="Koutsovoulos G."/>
            <person name="Laetsch D."/>
            <person name="Stevens L."/>
            <person name="Kumar S."/>
            <person name="Horikawa D."/>
            <person name="Ishino K."/>
            <person name="Komine S."/>
            <person name="Tomita M."/>
            <person name="Blaxter M."/>
            <person name="Arakawa K."/>
        </authorList>
    </citation>
    <scope>NUCLEOTIDE SEQUENCE [LARGE SCALE GENOMIC DNA]</scope>
    <source>
        <strain evidence="8">Z151</strain>
    </source>
</reference>
<dbReference type="PANTHER" id="PTHR10924">
    <property type="entry name" value="MAJOR FACILITATOR SUPERFAMILY PROTEIN-RELATED"/>
    <property type="match status" value="1"/>
</dbReference>
<dbReference type="SUPFAM" id="SSF103473">
    <property type="entry name" value="MFS general substrate transporter"/>
    <property type="match status" value="1"/>
</dbReference>
<name>A0A1W0XEZ5_HYPEX</name>
<evidence type="ECO:0000256" key="4">
    <source>
        <dbReference type="ARBA" id="ARBA00023136"/>
    </source>
</evidence>
<dbReference type="GO" id="GO:0016020">
    <property type="term" value="C:membrane"/>
    <property type="evidence" value="ECO:0007669"/>
    <property type="project" value="UniProtKB-SubCell"/>
</dbReference>
<feature type="transmembrane region" description="Helical" evidence="5">
    <location>
        <begin position="89"/>
        <end position="110"/>
    </location>
</feature>
<dbReference type="Pfam" id="PF07690">
    <property type="entry name" value="MFS_1"/>
    <property type="match status" value="1"/>
</dbReference>
<evidence type="ECO:0000313" key="7">
    <source>
        <dbReference type="EMBL" id="OQV26043.1"/>
    </source>
</evidence>
<dbReference type="GO" id="GO:0015232">
    <property type="term" value="F:heme transmembrane transporter activity"/>
    <property type="evidence" value="ECO:0007669"/>
    <property type="project" value="TreeGrafter"/>
</dbReference>
<dbReference type="OrthoDB" id="422206at2759"/>
<feature type="transmembrane region" description="Helical" evidence="5">
    <location>
        <begin position="353"/>
        <end position="372"/>
    </location>
</feature>
<sequence>MIVPGEKSTRRMTECQVTPRRWAILAVFSLYSMSNQIQWISYSTINDKVTAFYSVSTTTVDWLSMVFMVAYIPLIFPATWLLDKRGLRLTGYIGAFLNFLGAVIKCFSPYSKRFVVTFVGQTVCGIAQVFILGLPARVAAVWFAEREVPFATAIGVFGTQLGVALGFLVPLIVPSIFATDSAEAFNLTIDSNRDIYSHNFAVLYYVKTGITGTLFLLVLFVFRDRPEHPPSPAQEAILQQVAHTSHKEWILILLKDRQFDALALVFGIIIGSFYAVGTLLTQLILYYFEGETANAGYIGVTLVLAGLVASVAFGLFLSWTGRFRETTIFVYGSSFAAMVIFMVVLHFSDGKIGLAFMVATLLGFFMTGYMPVGYELAAEITYPAPEGTTSGLLNCSAQIFGVILTLSMGEIVAWHGPLAANGLIVAFLSVGTIITCCIKTNLKRTAICSKPATTPPVLPFTPPPIII</sequence>
<feature type="transmembrane region" description="Helical" evidence="5">
    <location>
        <begin position="62"/>
        <end position="82"/>
    </location>
</feature>
<evidence type="ECO:0000313" key="8">
    <source>
        <dbReference type="Proteomes" id="UP000192578"/>
    </source>
</evidence>
<keyword evidence="4 5" id="KW-0472">Membrane</keyword>
<gene>
    <name evidence="7" type="ORF">BV898_00173</name>
</gene>
<proteinExistence type="predicted"/>